<evidence type="ECO:0000313" key="2">
    <source>
        <dbReference type="Proteomes" id="UP001556617"/>
    </source>
</evidence>
<sequence length="42" mass="4710">MDKTQLLAVLTAFKNGNMNEQQIVDRACDRIRDNVMASACKP</sequence>
<proteinExistence type="predicted"/>
<reference evidence="1 2" key="1">
    <citation type="submission" date="2024-07" db="EMBL/GenBank/DDBJ databases">
        <authorList>
            <person name="Yun M."/>
        </authorList>
    </citation>
    <scope>NUCLEOTIDE SEQUENCE [LARGE SCALE GENOMIC DNA]</scope>
    <source>
        <strain evidence="1 2">MS01</strain>
    </source>
</reference>
<organism evidence="1 2">
    <name type="scientific">Leuconostoc aquikimchii</name>
    <dbReference type="NCBI Taxonomy" id="3236804"/>
    <lineage>
        <taxon>Bacteria</taxon>
        <taxon>Bacillati</taxon>
        <taxon>Bacillota</taxon>
        <taxon>Bacilli</taxon>
        <taxon>Lactobacillales</taxon>
        <taxon>Lactobacillaceae</taxon>
        <taxon>Leuconostoc</taxon>
    </lineage>
</organism>
<dbReference type="RefSeq" id="WP_367973126.1">
    <property type="nucleotide sequence ID" value="NZ_JBFPEQ010000001.1"/>
</dbReference>
<gene>
    <name evidence="1" type="ORF">AB3K24_00425</name>
</gene>
<keyword evidence="2" id="KW-1185">Reference proteome</keyword>
<comment type="caution">
    <text evidence="1">The sequence shown here is derived from an EMBL/GenBank/DDBJ whole genome shotgun (WGS) entry which is preliminary data.</text>
</comment>
<accession>A0ABV3S159</accession>
<evidence type="ECO:0000313" key="1">
    <source>
        <dbReference type="EMBL" id="MEX0379828.1"/>
    </source>
</evidence>
<protein>
    <submittedName>
        <fullName evidence="1">Uncharacterized protein</fullName>
    </submittedName>
</protein>
<dbReference type="Proteomes" id="UP001556617">
    <property type="component" value="Unassembled WGS sequence"/>
</dbReference>
<dbReference type="EMBL" id="JBFPER010000001">
    <property type="protein sequence ID" value="MEX0379828.1"/>
    <property type="molecule type" value="Genomic_DNA"/>
</dbReference>
<name>A0ABV3S159_9LACO</name>